<protein>
    <submittedName>
        <fullName evidence="6">Endo-beta-1,3-1,4 glucanase (Licheninase)</fullName>
    </submittedName>
</protein>
<evidence type="ECO:0000256" key="2">
    <source>
        <dbReference type="ARBA" id="ARBA00022729"/>
    </source>
</evidence>
<keyword evidence="3" id="KW-0378">Hydrolase</keyword>
<keyword evidence="2" id="KW-0732">Signal</keyword>
<dbReference type="InterPro" id="IPR013320">
    <property type="entry name" value="ConA-like_dom_sf"/>
</dbReference>
<dbReference type="InterPro" id="IPR000757">
    <property type="entry name" value="Beta-glucanase-like"/>
</dbReference>
<evidence type="ECO:0000313" key="7">
    <source>
        <dbReference type="Proteomes" id="UP000005953"/>
    </source>
</evidence>
<proteinExistence type="inferred from homology"/>
<organism evidence="6 7">
    <name type="scientific">Reinekea blandensis MED297</name>
    <dbReference type="NCBI Taxonomy" id="314283"/>
    <lineage>
        <taxon>Bacteria</taxon>
        <taxon>Pseudomonadati</taxon>
        <taxon>Pseudomonadota</taxon>
        <taxon>Gammaproteobacteria</taxon>
        <taxon>Oceanospirillales</taxon>
        <taxon>Saccharospirillaceae</taxon>
        <taxon>Reinekea</taxon>
    </lineage>
</organism>
<accession>A4BJ48</accession>
<name>A4BJ48_9GAMM</name>
<evidence type="ECO:0000256" key="4">
    <source>
        <dbReference type="ARBA" id="ARBA00023295"/>
    </source>
</evidence>
<dbReference type="Pfam" id="PF00722">
    <property type="entry name" value="Glyco_hydro_16"/>
    <property type="match status" value="1"/>
</dbReference>
<evidence type="ECO:0000256" key="3">
    <source>
        <dbReference type="ARBA" id="ARBA00022801"/>
    </source>
</evidence>
<dbReference type="Proteomes" id="UP000005953">
    <property type="component" value="Unassembled WGS sequence"/>
</dbReference>
<dbReference type="Gene3D" id="2.60.120.200">
    <property type="match status" value="1"/>
</dbReference>
<keyword evidence="7" id="KW-1185">Reference proteome</keyword>
<dbReference type="PANTHER" id="PTHR10963">
    <property type="entry name" value="GLYCOSYL HYDROLASE-RELATED"/>
    <property type="match status" value="1"/>
</dbReference>
<dbReference type="AlphaFoldDB" id="A4BJ48"/>
<keyword evidence="4" id="KW-0326">Glycosidase</keyword>
<dbReference type="SUPFAM" id="SSF49899">
    <property type="entry name" value="Concanavalin A-like lectins/glucanases"/>
    <property type="match status" value="1"/>
</dbReference>
<dbReference type="GO" id="GO:0004553">
    <property type="term" value="F:hydrolase activity, hydrolyzing O-glycosyl compounds"/>
    <property type="evidence" value="ECO:0007669"/>
    <property type="project" value="InterPro"/>
</dbReference>
<dbReference type="PROSITE" id="PS51762">
    <property type="entry name" value="GH16_2"/>
    <property type="match status" value="1"/>
</dbReference>
<feature type="non-terminal residue" evidence="6">
    <location>
        <position position="1"/>
    </location>
</feature>
<feature type="domain" description="GH16" evidence="5">
    <location>
        <begin position="4"/>
        <end position="224"/>
    </location>
</feature>
<dbReference type="STRING" id="314283.MED297_08736"/>
<gene>
    <name evidence="6" type="ORF">MED297_08736</name>
</gene>
<dbReference type="PANTHER" id="PTHR10963:SF22">
    <property type="entry name" value="GLYCOSIDASE CRH2-RELATED"/>
    <property type="match status" value="1"/>
</dbReference>
<comment type="similarity">
    <text evidence="1">Belongs to the glycosyl hydrolase 16 family.</text>
</comment>
<dbReference type="GO" id="GO:0005975">
    <property type="term" value="P:carbohydrate metabolic process"/>
    <property type="evidence" value="ECO:0007669"/>
    <property type="project" value="InterPro"/>
</dbReference>
<evidence type="ECO:0000259" key="5">
    <source>
        <dbReference type="PROSITE" id="PS51762"/>
    </source>
</evidence>
<dbReference type="HOGENOM" id="CLU_644853_0_0_6"/>
<reference evidence="6 7" key="1">
    <citation type="submission" date="2006-02" db="EMBL/GenBank/DDBJ databases">
        <authorList>
            <person name="Pinhassi J."/>
            <person name="Pedros-Alio C."/>
            <person name="Ferriera S."/>
            <person name="Johnson J."/>
            <person name="Kravitz S."/>
            <person name="Halpern A."/>
            <person name="Remington K."/>
            <person name="Beeson K."/>
            <person name="Tran B."/>
            <person name="Rogers Y.-H."/>
            <person name="Friedman R."/>
            <person name="Venter J.C."/>
        </authorList>
    </citation>
    <scope>NUCLEOTIDE SEQUENCE [LARGE SCALE GENOMIC DNA]</scope>
    <source>
        <strain evidence="6 7">MED297</strain>
    </source>
</reference>
<evidence type="ECO:0000256" key="1">
    <source>
        <dbReference type="ARBA" id="ARBA00006865"/>
    </source>
</evidence>
<evidence type="ECO:0000313" key="6">
    <source>
        <dbReference type="EMBL" id="EAR07893.1"/>
    </source>
</evidence>
<dbReference type="EMBL" id="AAOE01000030">
    <property type="protein sequence ID" value="EAR07893.1"/>
    <property type="molecule type" value="Genomic_DNA"/>
</dbReference>
<dbReference type="InterPro" id="IPR050546">
    <property type="entry name" value="Glycosyl_Hydrlase_16"/>
</dbReference>
<comment type="caution">
    <text evidence="6">The sequence shown here is derived from an EMBL/GenBank/DDBJ whole genome shotgun (WGS) entry which is preliminary data.</text>
</comment>
<sequence length="425" mass="48026">SKKFSIFLEPVPNNNYMNRYLHMTKNLALMSLMTIGLTAHAIADDPTTNTASEPLYGAELFSFETVQYGKFVFRARLLSAPGVVSSFFTYDNQSWAGNEIPWREIDIEVIGSEPDLMQTNIITGHSEDKVMSEDHSTIEHINWFHTYTLEWTPDVVRWQVDGVTVREDFATDSQQIVDLRDTPQTYRANVWVSEVVDWVGVFDESTLPLYQVFDWIEYHEWQDGEYEFSWRDDFSTMDNTRWGKGDWTFDTNLVTFAPENMDVIDDHLVLALTAGDKGIDQDHYRAQVNIAPIANLQFLQDGEFITEFDPDGTAITILPELLDGNGDTVIIDKLLVNDEEVAADANDQYQVPTSALSDTNEITLYFHDDREPDNQQTTVTELKKRTAPAAGGCTYAGPGGGGDLSLIVLLALSGLYGLRKLFRHG</sequence>